<protein>
    <submittedName>
        <fullName evidence="1">Uncharacterized protein</fullName>
    </submittedName>
</protein>
<dbReference type="Proteomes" id="UP001251524">
    <property type="component" value="Unassembled WGS sequence"/>
</dbReference>
<sequence length="64" mass="7142">MNDRAHELRAALPELAERTQGQLLELFRDTTPDRAFIAARAAHEVYTVLVRLGGELERGEPKAA</sequence>
<reference evidence="1 2" key="1">
    <citation type="submission" date="2023-07" db="EMBL/GenBank/DDBJ databases">
        <title>Sorghum-associated microbial communities from plants grown in Nebraska, USA.</title>
        <authorList>
            <person name="Schachtman D."/>
        </authorList>
    </citation>
    <scope>NUCLEOTIDE SEQUENCE [LARGE SCALE GENOMIC DNA]</scope>
    <source>
        <strain evidence="1 2">BE198</strain>
    </source>
</reference>
<accession>A0ABU1WF90</accession>
<dbReference type="EMBL" id="JAVDVY010000003">
    <property type="protein sequence ID" value="MDR7136171.1"/>
    <property type="molecule type" value="Genomic_DNA"/>
</dbReference>
<comment type="caution">
    <text evidence="1">The sequence shown here is derived from an EMBL/GenBank/DDBJ whole genome shotgun (WGS) entry which is preliminary data.</text>
</comment>
<evidence type="ECO:0000313" key="1">
    <source>
        <dbReference type="EMBL" id="MDR7136171.1"/>
    </source>
</evidence>
<name>A0ABU1WF90_9GAMM</name>
<gene>
    <name evidence="1" type="ORF">J2X06_003389</name>
</gene>
<dbReference type="RefSeq" id="WP_310064411.1">
    <property type="nucleotide sequence ID" value="NZ_JAVDVY010000003.1"/>
</dbReference>
<keyword evidence="2" id="KW-1185">Reference proteome</keyword>
<proteinExistence type="predicted"/>
<organism evidence="1 2">
    <name type="scientific">Lysobacter niastensis</name>
    <dbReference type="NCBI Taxonomy" id="380629"/>
    <lineage>
        <taxon>Bacteria</taxon>
        <taxon>Pseudomonadati</taxon>
        <taxon>Pseudomonadota</taxon>
        <taxon>Gammaproteobacteria</taxon>
        <taxon>Lysobacterales</taxon>
        <taxon>Lysobacteraceae</taxon>
        <taxon>Lysobacter</taxon>
    </lineage>
</organism>
<evidence type="ECO:0000313" key="2">
    <source>
        <dbReference type="Proteomes" id="UP001251524"/>
    </source>
</evidence>